<dbReference type="Pfam" id="PF07607">
    <property type="entry name" value="DUF1570"/>
    <property type="match status" value="1"/>
</dbReference>
<dbReference type="InterPro" id="IPR011464">
    <property type="entry name" value="DUF1570"/>
</dbReference>
<protein>
    <recommendedName>
        <fullName evidence="2">DUF1570 domain-containing protein</fullName>
    </recommendedName>
</protein>
<keyword evidence="1" id="KW-0812">Transmembrane</keyword>
<comment type="caution">
    <text evidence="3">The sequence shown here is derived from an EMBL/GenBank/DDBJ whole genome shotgun (WGS) entry which is preliminary data.</text>
</comment>
<evidence type="ECO:0000313" key="4">
    <source>
        <dbReference type="Proteomes" id="UP000321083"/>
    </source>
</evidence>
<keyword evidence="1" id="KW-1133">Transmembrane helix</keyword>
<dbReference type="EMBL" id="SRHE01000021">
    <property type="protein sequence ID" value="TWW12289.1"/>
    <property type="molecule type" value="Genomic_DNA"/>
</dbReference>
<gene>
    <name evidence="3" type="ORF">E3A20_02210</name>
</gene>
<feature type="transmembrane region" description="Helical" evidence="1">
    <location>
        <begin position="14"/>
        <end position="31"/>
    </location>
</feature>
<keyword evidence="4" id="KW-1185">Reference proteome</keyword>
<evidence type="ECO:0000259" key="2">
    <source>
        <dbReference type="Pfam" id="PF07607"/>
    </source>
</evidence>
<organism evidence="3 4">
    <name type="scientific">Planctomyces bekefii</name>
    <dbReference type="NCBI Taxonomy" id="1653850"/>
    <lineage>
        <taxon>Bacteria</taxon>
        <taxon>Pseudomonadati</taxon>
        <taxon>Planctomycetota</taxon>
        <taxon>Planctomycetia</taxon>
        <taxon>Planctomycetales</taxon>
        <taxon>Planctomycetaceae</taxon>
        <taxon>Planctomyces</taxon>
    </lineage>
</organism>
<keyword evidence="1" id="KW-0472">Membrane</keyword>
<dbReference type="Gene3D" id="1.10.390.20">
    <property type="match status" value="1"/>
</dbReference>
<dbReference type="Proteomes" id="UP000321083">
    <property type="component" value="Unassembled WGS sequence"/>
</dbReference>
<evidence type="ECO:0000256" key="1">
    <source>
        <dbReference type="SAM" id="Phobius"/>
    </source>
</evidence>
<name>A0A5C6MH63_9PLAN</name>
<evidence type="ECO:0000313" key="3">
    <source>
        <dbReference type="EMBL" id="TWW12289.1"/>
    </source>
</evidence>
<reference evidence="3 4" key="1">
    <citation type="submission" date="2019-08" db="EMBL/GenBank/DDBJ databases">
        <title>100 year-old enigma solved: identification of Planctomyces bekefii, the type genus and species of the phylum Planctomycetes.</title>
        <authorList>
            <person name="Svetlana D.N."/>
            <person name="Overmann J."/>
        </authorList>
    </citation>
    <scope>NUCLEOTIDE SEQUENCE [LARGE SCALE GENOMIC DNA]</scope>
    <source>
        <strain evidence="3">Phe10_nw2017</strain>
    </source>
</reference>
<proteinExistence type="predicted"/>
<reference evidence="3 4" key="2">
    <citation type="submission" date="2019-08" db="EMBL/GenBank/DDBJ databases">
        <authorList>
            <person name="Henke P."/>
        </authorList>
    </citation>
    <scope>NUCLEOTIDE SEQUENCE [LARGE SCALE GENOMIC DNA]</scope>
    <source>
        <strain evidence="3">Phe10_nw2017</strain>
    </source>
</reference>
<accession>A0A5C6MH63</accession>
<feature type="domain" description="DUF1570" evidence="2">
    <location>
        <begin position="155"/>
        <end position="252"/>
    </location>
</feature>
<sequence>MDAPHHQCQQQHPLPAYATLCLGLLFAVSLLSPGCRTTRSQTFSSERPQSHTWATDHFIVHSDDPLLPGDPLIQALQDVRNQLVSLLQLPAQRDLVHVYLFSDEASYRWYMQSTWRDLPPRRAYFVGTTRELAVYSFRGQHAAEDLRHEFSHGLLHASLQSVPLWLDEGLAEYFEISSSADTQLSPPHLQELTEARADGWNPGLYRLEQITDFRTLSQRDYAESWAWVHFLLHSTPESRQVLLDYLQTLATTRTPGKFLNKLEAAVPSWALDFENYTDQLIASAPFTASEPTAGQPPGTP</sequence>
<dbReference type="AlphaFoldDB" id="A0A5C6MH63"/>